<evidence type="ECO:0000313" key="3">
    <source>
        <dbReference type="Proteomes" id="UP000770889"/>
    </source>
</evidence>
<proteinExistence type="predicted"/>
<keyword evidence="1" id="KW-0812">Transmembrane</keyword>
<feature type="transmembrane region" description="Helical" evidence="1">
    <location>
        <begin position="96"/>
        <end position="117"/>
    </location>
</feature>
<sequence length="127" mass="13890">MPRNKDEWMAWPPMGAGVGSILGMTLFDALAAFHETILTIEGETILIGYLFPVCMGIGIAIRLEGRDWLGFAWLGFLLYLCGLGVKLITIAGVMGYTYAVLISCAIMLAAQSAVLYVKQRLQRELTS</sequence>
<evidence type="ECO:0000313" key="2">
    <source>
        <dbReference type="EMBL" id="MBT2990454.1"/>
    </source>
</evidence>
<comment type="caution">
    <text evidence="2">The sequence shown here is derived from an EMBL/GenBank/DDBJ whole genome shotgun (WGS) entry which is preliminary data.</text>
</comment>
<keyword evidence="1" id="KW-0472">Membrane</keyword>
<dbReference type="AlphaFoldDB" id="A0A944QVX4"/>
<organism evidence="2 3">
    <name type="scientific">Candidatus Thiodiazotropha taylori</name>
    <dbReference type="NCBI Taxonomy" id="2792791"/>
    <lineage>
        <taxon>Bacteria</taxon>
        <taxon>Pseudomonadati</taxon>
        <taxon>Pseudomonadota</taxon>
        <taxon>Gammaproteobacteria</taxon>
        <taxon>Chromatiales</taxon>
        <taxon>Sedimenticolaceae</taxon>
        <taxon>Candidatus Thiodiazotropha</taxon>
    </lineage>
</organism>
<protein>
    <submittedName>
        <fullName evidence="2">Uncharacterized protein</fullName>
    </submittedName>
</protein>
<feature type="transmembrane region" description="Helical" evidence="1">
    <location>
        <begin position="12"/>
        <end position="33"/>
    </location>
</feature>
<feature type="transmembrane region" description="Helical" evidence="1">
    <location>
        <begin position="70"/>
        <end position="90"/>
    </location>
</feature>
<keyword evidence="1" id="KW-1133">Transmembrane helix</keyword>
<gene>
    <name evidence="2" type="ORF">KME65_15970</name>
</gene>
<feature type="transmembrane region" description="Helical" evidence="1">
    <location>
        <begin position="45"/>
        <end position="63"/>
    </location>
</feature>
<dbReference type="EMBL" id="JAHHGM010000017">
    <property type="protein sequence ID" value="MBT2990454.1"/>
    <property type="molecule type" value="Genomic_DNA"/>
</dbReference>
<evidence type="ECO:0000256" key="1">
    <source>
        <dbReference type="SAM" id="Phobius"/>
    </source>
</evidence>
<name>A0A944QVX4_9GAMM</name>
<reference evidence="2 3" key="1">
    <citation type="submission" date="2021-05" db="EMBL/GenBank/DDBJ databases">
        <title>Genetic and Functional Diversity in Clade A Lucinid endosymbionts from the Bahamas.</title>
        <authorList>
            <person name="Giani N.M."/>
            <person name="Engel A.S."/>
            <person name="Campbell B.J."/>
        </authorList>
    </citation>
    <scope>NUCLEOTIDE SEQUENCE [LARGE SCALE GENOMIC DNA]</scope>
    <source>
        <strain evidence="2">LUC16012Gg_MoonRockCtena</strain>
    </source>
</reference>
<accession>A0A944QVX4</accession>
<dbReference type="Proteomes" id="UP000770889">
    <property type="component" value="Unassembled WGS sequence"/>
</dbReference>